<dbReference type="GO" id="GO:0051301">
    <property type="term" value="P:cell division"/>
    <property type="evidence" value="ECO:0007669"/>
    <property type="project" value="UniProtKB-KW"/>
</dbReference>
<dbReference type="HAMAP" id="MF_00639">
    <property type="entry name" value="MurD"/>
    <property type="match status" value="1"/>
</dbReference>
<accession>A0AA97CZ91</accession>
<organism evidence="9">
    <name type="scientific">Gordonia sp. MP11Mi</name>
    <dbReference type="NCBI Taxonomy" id="3022769"/>
    <lineage>
        <taxon>Bacteria</taxon>
        <taxon>Bacillati</taxon>
        <taxon>Actinomycetota</taxon>
        <taxon>Actinomycetes</taxon>
        <taxon>Mycobacteriales</taxon>
        <taxon>Gordoniaceae</taxon>
        <taxon>Gordonia</taxon>
    </lineage>
</organism>
<dbReference type="AlphaFoldDB" id="A0AA97CZ91"/>
<proteinExistence type="inferred from homology"/>
<dbReference type="Gene3D" id="3.40.1190.10">
    <property type="entry name" value="Mur-like, catalytic domain"/>
    <property type="match status" value="1"/>
</dbReference>
<comment type="subcellular location">
    <subcellularLocation>
        <location evidence="1 7">Cytoplasm</location>
    </subcellularLocation>
</comment>
<comment type="similarity">
    <text evidence="7">Belongs to the MurCDEF family.</text>
</comment>
<protein>
    <recommendedName>
        <fullName evidence="7">UDP-N-acetylmuramoylalanine--D-glutamate ligase</fullName>
        <ecNumber evidence="7">6.3.2.9</ecNumber>
    </recommendedName>
    <alternativeName>
        <fullName evidence="7">D-glutamic acid-adding enzyme</fullName>
    </alternativeName>
    <alternativeName>
        <fullName evidence="7">UDP-N-acetylmuramoyl-L-alanyl-D-glutamate synthetase</fullName>
    </alternativeName>
</protein>
<comment type="pathway">
    <text evidence="2 7">Cell wall biogenesis; peptidoglycan biosynthesis.</text>
</comment>
<dbReference type="SUPFAM" id="SSF53623">
    <property type="entry name" value="MurD-like peptide ligases, catalytic domain"/>
    <property type="match status" value="1"/>
</dbReference>
<dbReference type="EC" id="6.3.2.9" evidence="7"/>
<dbReference type="GO" id="GO:0005524">
    <property type="term" value="F:ATP binding"/>
    <property type="evidence" value="ECO:0007669"/>
    <property type="project" value="UniProtKB-UniRule"/>
</dbReference>
<keyword evidence="7" id="KW-0961">Cell wall biogenesis/degradation</keyword>
<dbReference type="PANTHER" id="PTHR43692:SF1">
    <property type="entry name" value="UDP-N-ACETYLMURAMOYLALANINE--D-GLUTAMATE LIGASE"/>
    <property type="match status" value="1"/>
</dbReference>
<dbReference type="SUPFAM" id="SSF51984">
    <property type="entry name" value="MurCD N-terminal domain"/>
    <property type="match status" value="1"/>
</dbReference>
<keyword evidence="7" id="KW-0132">Cell division</keyword>
<evidence type="ECO:0000256" key="6">
    <source>
        <dbReference type="ARBA" id="ARBA00022840"/>
    </source>
</evidence>
<dbReference type="EMBL" id="CP128986">
    <property type="protein sequence ID" value="WOC13743.1"/>
    <property type="molecule type" value="Genomic_DNA"/>
</dbReference>
<evidence type="ECO:0000256" key="2">
    <source>
        <dbReference type="ARBA" id="ARBA00004752"/>
    </source>
</evidence>
<dbReference type="InterPro" id="IPR036565">
    <property type="entry name" value="Mur-like_cat_sf"/>
</dbReference>
<dbReference type="NCBIfam" id="TIGR01087">
    <property type="entry name" value="murD"/>
    <property type="match status" value="1"/>
</dbReference>
<feature type="domain" description="Mur ligase central" evidence="8">
    <location>
        <begin position="133"/>
        <end position="242"/>
    </location>
</feature>
<dbReference type="Pfam" id="PF08245">
    <property type="entry name" value="Mur_ligase_M"/>
    <property type="match status" value="1"/>
</dbReference>
<dbReference type="Pfam" id="PF21799">
    <property type="entry name" value="MurD-like_N"/>
    <property type="match status" value="1"/>
</dbReference>
<name>A0AA97CZ91_9ACTN</name>
<dbReference type="GO" id="GO:0005737">
    <property type="term" value="C:cytoplasm"/>
    <property type="evidence" value="ECO:0007669"/>
    <property type="project" value="UniProtKB-SubCell"/>
</dbReference>
<gene>
    <name evidence="7 9" type="primary">murD</name>
    <name evidence="9" type="ORF">MP11Mi_28500</name>
</gene>
<sequence>MPADVSTTPLALDGARVLVAGARATGLAVLNLLADQGATVTMLDTKFVDGATDSELSARGIATVGPDTFVSDDGAVRTPSDIDLIVVSPGFRPDDPLLVASAEAGIPVWGDVELAWRVDRAGLYGQPRTWLVITGTNGKTTTTSMAEAIGDAAGLAVAACGNIGLTVVDALRAEPRADVLCVEMSSFQLHWAPSVRPTAGLVLNVAADHLDWHGSFDAYAHAKQRALLGDVAIVGLDDDVASRLPVGEGSRRVGFTAGTPSAGEFGVIEGILVDRAFAGAPVPLIAADRVRPVGPSGLADALAAAALMRAAGASADAVERGLAGFTPGAHRGQVVADIDGLVFVDDSKATNPHAAHAAIAAFDRVVLIAGGLLKGAAVDDLVAKNAGRLAGIVAIGTDREIILEAITRHAPKVPAVTVFTGDDGSVMTQRTGDDTPAITATGANGADAVMAQAVSAAWQLAEADARGGRGVDAVLLAPAAASLDMFASYGMRGDSFAAASVALADTRRP</sequence>
<dbReference type="InterPro" id="IPR036615">
    <property type="entry name" value="Mur_ligase_C_dom_sf"/>
</dbReference>
<dbReference type="PANTHER" id="PTHR43692">
    <property type="entry name" value="UDP-N-ACETYLMURAMOYLALANINE--D-GLUTAMATE LIGASE"/>
    <property type="match status" value="1"/>
</dbReference>
<dbReference type="RefSeq" id="WP_420039538.1">
    <property type="nucleotide sequence ID" value="NZ_CP128986.1"/>
</dbReference>
<keyword evidence="5 7" id="KW-0547">Nucleotide-binding</keyword>
<dbReference type="Gene3D" id="3.40.50.720">
    <property type="entry name" value="NAD(P)-binding Rossmann-like Domain"/>
    <property type="match status" value="1"/>
</dbReference>
<keyword evidence="4 7" id="KW-0436">Ligase</keyword>
<keyword evidence="7" id="KW-0131">Cell cycle</keyword>
<dbReference type="GO" id="GO:0009252">
    <property type="term" value="P:peptidoglycan biosynthetic process"/>
    <property type="evidence" value="ECO:0007669"/>
    <property type="project" value="UniProtKB-UniRule"/>
</dbReference>
<evidence type="ECO:0000259" key="8">
    <source>
        <dbReference type="Pfam" id="PF08245"/>
    </source>
</evidence>
<evidence type="ECO:0000313" key="9">
    <source>
        <dbReference type="EMBL" id="WOC13743.1"/>
    </source>
</evidence>
<keyword evidence="6 7" id="KW-0067">ATP-binding</keyword>
<dbReference type="Gene3D" id="3.90.190.20">
    <property type="entry name" value="Mur ligase, C-terminal domain"/>
    <property type="match status" value="1"/>
</dbReference>
<dbReference type="SUPFAM" id="SSF53244">
    <property type="entry name" value="MurD-like peptide ligases, peptide-binding domain"/>
    <property type="match status" value="1"/>
</dbReference>
<reference evidence="9" key="1">
    <citation type="submission" date="2023-06" db="EMBL/GenBank/DDBJ databases">
        <title>Gordonia sp. nov. and Pseudochrobactrum sp. nov., two species isolated from the burying beetle Nicrophorus vespilloides.</title>
        <authorList>
            <person name="Poehlein A."/>
            <person name="Guzman J."/>
            <person name="Daniel R."/>
            <person name="Vilcinskas A."/>
        </authorList>
    </citation>
    <scope>NUCLEOTIDE SEQUENCE</scope>
    <source>
        <strain evidence="9">MP11Mi</strain>
    </source>
</reference>
<evidence type="ECO:0000256" key="1">
    <source>
        <dbReference type="ARBA" id="ARBA00004496"/>
    </source>
</evidence>
<dbReference type="InterPro" id="IPR013221">
    <property type="entry name" value="Mur_ligase_cen"/>
</dbReference>
<comment type="catalytic activity">
    <reaction evidence="7">
        <text>UDP-N-acetyl-alpha-D-muramoyl-L-alanine + D-glutamate + ATP = UDP-N-acetyl-alpha-D-muramoyl-L-alanyl-D-glutamate + ADP + phosphate + H(+)</text>
        <dbReference type="Rhea" id="RHEA:16429"/>
        <dbReference type="ChEBI" id="CHEBI:15378"/>
        <dbReference type="ChEBI" id="CHEBI:29986"/>
        <dbReference type="ChEBI" id="CHEBI:30616"/>
        <dbReference type="ChEBI" id="CHEBI:43474"/>
        <dbReference type="ChEBI" id="CHEBI:83898"/>
        <dbReference type="ChEBI" id="CHEBI:83900"/>
        <dbReference type="ChEBI" id="CHEBI:456216"/>
        <dbReference type="EC" id="6.3.2.9"/>
    </reaction>
</comment>
<evidence type="ECO:0000256" key="4">
    <source>
        <dbReference type="ARBA" id="ARBA00022598"/>
    </source>
</evidence>
<evidence type="ECO:0000256" key="7">
    <source>
        <dbReference type="HAMAP-Rule" id="MF_00639"/>
    </source>
</evidence>
<dbReference type="GO" id="GO:0071555">
    <property type="term" value="P:cell wall organization"/>
    <property type="evidence" value="ECO:0007669"/>
    <property type="project" value="UniProtKB-KW"/>
</dbReference>
<comment type="function">
    <text evidence="7">Cell wall formation. Catalyzes the addition of glutamate to the nucleotide precursor UDP-N-acetylmuramoyl-L-alanine (UMA).</text>
</comment>
<feature type="binding site" evidence="7">
    <location>
        <begin position="135"/>
        <end position="141"/>
    </location>
    <ligand>
        <name>ATP</name>
        <dbReference type="ChEBI" id="CHEBI:30616"/>
    </ligand>
</feature>
<keyword evidence="7" id="KW-0133">Cell shape</keyword>
<evidence type="ECO:0000256" key="3">
    <source>
        <dbReference type="ARBA" id="ARBA00022490"/>
    </source>
</evidence>
<evidence type="ECO:0000256" key="5">
    <source>
        <dbReference type="ARBA" id="ARBA00022741"/>
    </source>
</evidence>
<dbReference type="GO" id="GO:0008360">
    <property type="term" value="P:regulation of cell shape"/>
    <property type="evidence" value="ECO:0007669"/>
    <property type="project" value="UniProtKB-KW"/>
</dbReference>
<dbReference type="GO" id="GO:0008764">
    <property type="term" value="F:UDP-N-acetylmuramoylalanine-D-glutamate ligase activity"/>
    <property type="evidence" value="ECO:0007669"/>
    <property type="project" value="UniProtKB-UniRule"/>
</dbReference>
<dbReference type="InterPro" id="IPR005762">
    <property type="entry name" value="MurD"/>
</dbReference>
<keyword evidence="3 7" id="KW-0963">Cytoplasm</keyword>
<keyword evidence="7" id="KW-0573">Peptidoglycan synthesis</keyword>